<dbReference type="AlphaFoldDB" id="A0A8H3Z7S5"/>
<dbReference type="EMBL" id="WNWR01000195">
    <property type="protein sequence ID" value="KAE9989290.1"/>
    <property type="molecule type" value="Genomic_DNA"/>
</dbReference>
<dbReference type="Proteomes" id="UP000490939">
    <property type="component" value="Unassembled WGS sequence"/>
</dbReference>
<evidence type="ECO:0000313" key="1">
    <source>
        <dbReference type="EMBL" id="KAE9976497.1"/>
    </source>
</evidence>
<evidence type="ECO:0000313" key="3">
    <source>
        <dbReference type="Proteomes" id="UP000447873"/>
    </source>
</evidence>
<reference evidence="2 4" key="1">
    <citation type="submission" date="2019-07" db="EMBL/GenBank/DDBJ databases">
        <title>Venturia inaequalis Genome Resource.</title>
        <authorList>
            <person name="Lichtner F.J."/>
        </authorList>
    </citation>
    <scope>NUCLEOTIDE SEQUENCE [LARGE SCALE GENOMIC DNA]</scope>
    <source>
        <strain evidence="1 3">120213</strain>
        <strain evidence="2 4">DMI_063113</strain>
    </source>
</reference>
<accession>A0A8H3Z7S5</accession>
<evidence type="ECO:0000313" key="4">
    <source>
        <dbReference type="Proteomes" id="UP000490939"/>
    </source>
</evidence>
<organism evidence="2 4">
    <name type="scientific">Venturia inaequalis</name>
    <name type="common">Apple scab fungus</name>
    <dbReference type="NCBI Taxonomy" id="5025"/>
    <lineage>
        <taxon>Eukaryota</taxon>
        <taxon>Fungi</taxon>
        <taxon>Dikarya</taxon>
        <taxon>Ascomycota</taxon>
        <taxon>Pezizomycotina</taxon>
        <taxon>Dothideomycetes</taxon>
        <taxon>Pleosporomycetidae</taxon>
        <taxon>Venturiales</taxon>
        <taxon>Venturiaceae</taxon>
        <taxon>Venturia</taxon>
    </lineage>
</organism>
<protein>
    <submittedName>
        <fullName evidence="2">Uncharacterized protein</fullName>
    </submittedName>
</protein>
<sequence>MPTFEDLPRELRHQIMTYAFDDTTRDRDLRLNFLIRDCLWDGINNRSRLLENYKLPDSLEEIFRHYDERTWYATHTYHLASNLCKIFPQLKDDVIFILEKSLGTLEKLSVGKDRPKYFAHARSSIWIYGIYAGRKEQRYDDGHLPRELRQHIFFYAFEEAAASDIKFQDNLSDCLWDNVRNCSKLIESYEMPECLKQALQHDQVEANWEEDEEPDSSPSSKETTYAPCLSGLASTLCLVFPDLKDDVVFVLEKTMKRMYAEDGSIIIERKGAWSFCWDAIEEYGTRAEEKWYTHDNGNGVWILAREDETSWKPVSPDEVRTINGQEFNDDWDKKVVDWLYVASSVYSTSHYGLAPVDGYYGPRLRQ</sequence>
<proteinExistence type="predicted"/>
<dbReference type="Proteomes" id="UP000447873">
    <property type="component" value="Unassembled WGS sequence"/>
</dbReference>
<gene>
    <name evidence="2" type="ORF">EG327_002908</name>
    <name evidence="1" type="ORF">EG328_002613</name>
</gene>
<comment type="caution">
    <text evidence="2">The sequence shown here is derived from an EMBL/GenBank/DDBJ whole genome shotgun (WGS) entry which is preliminary data.</text>
</comment>
<evidence type="ECO:0000313" key="2">
    <source>
        <dbReference type="EMBL" id="KAE9989290.1"/>
    </source>
</evidence>
<dbReference type="EMBL" id="WNWS01000173">
    <property type="protein sequence ID" value="KAE9976497.1"/>
    <property type="molecule type" value="Genomic_DNA"/>
</dbReference>
<name>A0A8H3Z7S5_VENIN</name>
<keyword evidence="4" id="KW-1185">Reference proteome</keyword>